<proteinExistence type="predicted"/>
<accession>A0ABP7S9D6</accession>
<dbReference type="Proteomes" id="UP001501747">
    <property type="component" value="Unassembled WGS sequence"/>
</dbReference>
<protein>
    <recommendedName>
        <fullName evidence="3">Ig-like domain-containing protein</fullName>
    </recommendedName>
</protein>
<gene>
    <name evidence="1" type="ORF">GCM10022247_33510</name>
</gene>
<name>A0ABP7S9D6_9PSEU</name>
<comment type="caution">
    <text evidence="1">The sequence shown here is derived from an EMBL/GenBank/DDBJ whole genome shotgun (WGS) entry which is preliminary data.</text>
</comment>
<organism evidence="1 2">
    <name type="scientific">Allokutzneria multivorans</name>
    <dbReference type="NCBI Taxonomy" id="1142134"/>
    <lineage>
        <taxon>Bacteria</taxon>
        <taxon>Bacillati</taxon>
        <taxon>Actinomycetota</taxon>
        <taxon>Actinomycetes</taxon>
        <taxon>Pseudonocardiales</taxon>
        <taxon>Pseudonocardiaceae</taxon>
        <taxon>Allokutzneria</taxon>
    </lineage>
</organism>
<keyword evidence="2" id="KW-1185">Reference proteome</keyword>
<evidence type="ECO:0000313" key="1">
    <source>
        <dbReference type="EMBL" id="GAA4008604.1"/>
    </source>
</evidence>
<evidence type="ECO:0008006" key="3">
    <source>
        <dbReference type="Google" id="ProtNLM"/>
    </source>
</evidence>
<sequence length="153" mass="16679">MFAVFSCARKGFHRSQKETPPIRAGRIAVIVTATLSTVLFAAPSALAASKTSDAVGGDVTCSVSGRGWDDSTFTCKIRDTKADGHTAAMQYRLHYSWSGNKSEVMTAKNQNGHGTTVTWTKKYAEGVSLEFRAVVLRTFNSYGNWQYLNGERG</sequence>
<dbReference type="RefSeq" id="WP_344875699.1">
    <property type="nucleotide sequence ID" value="NZ_BAABAL010000009.1"/>
</dbReference>
<evidence type="ECO:0000313" key="2">
    <source>
        <dbReference type="Proteomes" id="UP001501747"/>
    </source>
</evidence>
<reference evidence="2" key="1">
    <citation type="journal article" date="2019" name="Int. J. Syst. Evol. Microbiol.">
        <title>The Global Catalogue of Microorganisms (GCM) 10K type strain sequencing project: providing services to taxonomists for standard genome sequencing and annotation.</title>
        <authorList>
            <consortium name="The Broad Institute Genomics Platform"/>
            <consortium name="The Broad Institute Genome Sequencing Center for Infectious Disease"/>
            <person name="Wu L."/>
            <person name="Ma J."/>
        </authorList>
    </citation>
    <scope>NUCLEOTIDE SEQUENCE [LARGE SCALE GENOMIC DNA]</scope>
    <source>
        <strain evidence="2">JCM 17342</strain>
    </source>
</reference>
<dbReference type="EMBL" id="BAABAL010000009">
    <property type="protein sequence ID" value="GAA4008604.1"/>
    <property type="molecule type" value="Genomic_DNA"/>
</dbReference>